<dbReference type="Gene3D" id="3.90.1170.20">
    <property type="entry name" value="Quinolinate phosphoribosyl transferase, N-terminal domain"/>
    <property type="match status" value="1"/>
</dbReference>
<accession>A0A0S7XNI1</accession>
<dbReference type="InterPro" id="IPR007229">
    <property type="entry name" value="Nic_PRibTrfase-Fam"/>
</dbReference>
<keyword evidence="6 10" id="KW-0808">Transferase</keyword>
<dbReference type="SUPFAM" id="SSF54675">
    <property type="entry name" value="Nicotinate/Quinolinate PRTase N-terminal domain-like"/>
    <property type="match status" value="1"/>
</dbReference>
<name>A0A0S7XNI1_9BACT</name>
<evidence type="ECO:0000259" key="8">
    <source>
        <dbReference type="Pfam" id="PF01729"/>
    </source>
</evidence>
<comment type="catalytic activity">
    <reaction evidence="7">
        <text>5-phospho-alpha-D-ribose 1-diphosphate + nicotinate + ATP + H2O = nicotinate beta-D-ribonucleotide + ADP + phosphate + diphosphate</text>
        <dbReference type="Rhea" id="RHEA:36163"/>
        <dbReference type="ChEBI" id="CHEBI:15377"/>
        <dbReference type="ChEBI" id="CHEBI:30616"/>
        <dbReference type="ChEBI" id="CHEBI:32544"/>
        <dbReference type="ChEBI" id="CHEBI:33019"/>
        <dbReference type="ChEBI" id="CHEBI:43474"/>
        <dbReference type="ChEBI" id="CHEBI:57502"/>
        <dbReference type="ChEBI" id="CHEBI:58017"/>
        <dbReference type="ChEBI" id="CHEBI:456216"/>
        <dbReference type="EC" id="6.3.4.21"/>
    </reaction>
</comment>
<dbReference type="PATRIC" id="fig|1704032.3.peg.293"/>
<reference evidence="10 11" key="1">
    <citation type="journal article" date="2015" name="Microbiome">
        <title>Genomic resolution of linkages in carbon, nitrogen, and sulfur cycling among widespread estuary sediment bacteria.</title>
        <authorList>
            <person name="Baker B.J."/>
            <person name="Lazar C.S."/>
            <person name="Teske A.P."/>
            <person name="Dick G.J."/>
        </authorList>
    </citation>
    <scope>NUCLEOTIDE SEQUENCE [LARGE SCALE GENOMIC DNA]</scope>
    <source>
        <strain evidence="10">DG_56</strain>
    </source>
</reference>
<keyword evidence="10" id="KW-0328">Glycosyltransferase</keyword>
<evidence type="ECO:0000256" key="5">
    <source>
        <dbReference type="ARBA" id="ARBA00022642"/>
    </source>
</evidence>
<dbReference type="GO" id="GO:0004514">
    <property type="term" value="F:nicotinate-nucleotide diphosphorylase (carboxylating) activity"/>
    <property type="evidence" value="ECO:0007669"/>
    <property type="project" value="InterPro"/>
</dbReference>
<dbReference type="Pfam" id="PF02749">
    <property type="entry name" value="QRPTase_N"/>
    <property type="match status" value="1"/>
</dbReference>
<evidence type="ECO:0000259" key="9">
    <source>
        <dbReference type="Pfam" id="PF02749"/>
    </source>
</evidence>
<evidence type="ECO:0000256" key="1">
    <source>
        <dbReference type="ARBA" id="ARBA00004952"/>
    </source>
</evidence>
<dbReference type="InterPro" id="IPR002638">
    <property type="entry name" value="Quinolinate_PRibosylTrfase_C"/>
</dbReference>
<evidence type="ECO:0000256" key="6">
    <source>
        <dbReference type="ARBA" id="ARBA00022679"/>
    </source>
</evidence>
<dbReference type="InterPro" id="IPR053190">
    <property type="entry name" value="NAPRTase-like"/>
</dbReference>
<dbReference type="InterPro" id="IPR013785">
    <property type="entry name" value="Aldolase_TIM"/>
</dbReference>
<gene>
    <name evidence="10" type="ORF">AMK68_02505</name>
</gene>
<comment type="pathway">
    <text evidence="1">Cofactor biosynthesis; NAD(+) biosynthesis; nicotinate D-ribonucleotide from nicotinate: step 1/1.</text>
</comment>
<organism evidence="10 11">
    <name type="scientific">candidate division KD3-62 bacterium DG_56</name>
    <dbReference type="NCBI Taxonomy" id="1704032"/>
    <lineage>
        <taxon>Bacteria</taxon>
        <taxon>candidate division KD3-62</taxon>
    </lineage>
</organism>
<sequence>MFHIASEQDIKDGSVTDVYFQRTVEILRARNIHKHAVAEVRAAHLPEGWDWAVLAGIEEVAHLVSGVDAAVATLAEGTVLRPGDPVLVIEGDYVDYGILETPLLGLLCQASGVATKAARCRIAADGRPVISFGARRMHPALAPMIDRSAYLGGCDGVSVIASARHLGIEPTGTMPHALVLIVGDPVEAFRLFHEVVPASVSRVCLVDTVHDEKYEAVAAAEALGDALQSVRLDTPGSRRGNIIEIAQEVRWELDLRGFRHVKILISGGLDEYEVMELNPVADAYGVGTSISNAPTINFAMDIVEVEGKPCAKRGKHSGRKQVVSCLSCHQRTVVAADHSDRCPSCGGPAQPLLTPLSERGTIVRQLPPVDEIRQSVIDQLTGLTLSGV</sequence>
<dbReference type="InterPro" id="IPR036068">
    <property type="entry name" value="Nicotinate_pribotase-like_C"/>
</dbReference>
<dbReference type="Pfam" id="PF01729">
    <property type="entry name" value="QRPTase_C"/>
    <property type="match status" value="1"/>
</dbReference>
<feature type="domain" description="Quinolinate phosphoribosyl transferase C-terminal" evidence="8">
    <location>
        <begin position="113"/>
        <end position="301"/>
    </location>
</feature>
<evidence type="ECO:0000313" key="11">
    <source>
        <dbReference type="Proteomes" id="UP000052020"/>
    </source>
</evidence>
<evidence type="ECO:0000256" key="4">
    <source>
        <dbReference type="ARBA" id="ARBA00022598"/>
    </source>
</evidence>
<dbReference type="GO" id="GO:0009435">
    <property type="term" value="P:NAD+ biosynthetic process"/>
    <property type="evidence" value="ECO:0007669"/>
    <property type="project" value="UniProtKB-UniPathway"/>
</dbReference>
<dbReference type="AlphaFoldDB" id="A0A0S7XNI1"/>
<dbReference type="InterPro" id="IPR037128">
    <property type="entry name" value="Quinolinate_PRibosylTase_N_sf"/>
</dbReference>
<comment type="caution">
    <text evidence="10">The sequence shown here is derived from an EMBL/GenBank/DDBJ whole genome shotgun (WGS) entry which is preliminary data.</text>
</comment>
<dbReference type="SUPFAM" id="SSF51690">
    <property type="entry name" value="Nicotinate/Quinolinate PRTase C-terminal domain-like"/>
    <property type="match status" value="1"/>
</dbReference>
<dbReference type="Proteomes" id="UP000052020">
    <property type="component" value="Unassembled WGS sequence"/>
</dbReference>
<dbReference type="CDD" id="cd01571">
    <property type="entry name" value="NAPRTase_B"/>
    <property type="match status" value="1"/>
</dbReference>
<dbReference type="InterPro" id="IPR035809">
    <property type="entry name" value="NAPRTase_arc-type"/>
</dbReference>
<keyword evidence="5" id="KW-0662">Pyridine nucleotide biosynthesis</keyword>
<dbReference type="EC" id="6.3.4.21" evidence="2"/>
<proteinExistence type="predicted"/>
<dbReference type="InterPro" id="IPR022412">
    <property type="entry name" value="Quinolinate_PRibosylTrfase_N"/>
</dbReference>
<dbReference type="NCBIfam" id="NF006415">
    <property type="entry name" value="PRK08662.1"/>
    <property type="match status" value="1"/>
</dbReference>
<evidence type="ECO:0000256" key="3">
    <source>
        <dbReference type="ARBA" id="ARBA00022553"/>
    </source>
</evidence>
<protein>
    <recommendedName>
        <fullName evidence="2">nicotinate phosphoribosyltransferase</fullName>
        <ecNumber evidence="2">6.3.4.21</ecNumber>
    </recommendedName>
</protein>
<dbReference type="PIRSF" id="PIRSF000484">
    <property type="entry name" value="NAPRT"/>
    <property type="match status" value="1"/>
</dbReference>
<dbReference type="Gene3D" id="3.20.20.70">
    <property type="entry name" value="Aldolase class I"/>
    <property type="match status" value="1"/>
</dbReference>
<dbReference type="EMBL" id="LIZY01000045">
    <property type="protein sequence ID" value="KPJ64064.1"/>
    <property type="molecule type" value="Genomic_DNA"/>
</dbReference>
<feature type="domain" description="Quinolinate phosphoribosyl transferase N-terminal" evidence="9">
    <location>
        <begin position="17"/>
        <end position="111"/>
    </location>
</feature>
<keyword evidence="4 10" id="KW-0436">Ligase</keyword>
<dbReference type="GO" id="GO:0004516">
    <property type="term" value="F:nicotinate phosphoribosyltransferase activity"/>
    <property type="evidence" value="ECO:0007669"/>
    <property type="project" value="UniProtKB-EC"/>
</dbReference>
<keyword evidence="3" id="KW-0597">Phosphoprotein</keyword>
<evidence type="ECO:0000313" key="10">
    <source>
        <dbReference type="EMBL" id="KPJ64064.1"/>
    </source>
</evidence>
<dbReference type="PANTHER" id="PTHR43202">
    <property type="entry name" value="NICOTINATE-NUCLEOTIDE PYROPHOSPHORYLASE"/>
    <property type="match status" value="1"/>
</dbReference>
<evidence type="ECO:0000256" key="7">
    <source>
        <dbReference type="ARBA" id="ARBA00048668"/>
    </source>
</evidence>
<evidence type="ECO:0000256" key="2">
    <source>
        <dbReference type="ARBA" id="ARBA00013236"/>
    </source>
</evidence>
<dbReference type="UniPathway" id="UPA00253">
    <property type="reaction ID" value="UER00457"/>
</dbReference>
<dbReference type="PANTHER" id="PTHR43202:SF1">
    <property type="entry name" value="NICOTINATE PHOSPHORIBOSYLTRANSFERASE"/>
    <property type="match status" value="1"/>
</dbReference>